<evidence type="ECO:0000313" key="2">
    <source>
        <dbReference type="Proteomes" id="UP000814140"/>
    </source>
</evidence>
<protein>
    <submittedName>
        <fullName evidence="1">Uncharacterized protein</fullName>
    </submittedName>
</protein>
<reference evidence="1" key="2">
    <citation type="journal article" date="2022" name="New Phytol.">
        <title>Evolutionary transition to the ectomycorrhizal habit in the genomes of a hyperdiverse lineage of mushroom-forming fungi.</title>
        <authorList>
            <person name="Looney B."/>
            <person name="Miyauchi S."/>
            <person name="Morin E."/>
            <person name="Drula E."/>
            <person name="Courty P.E."/>
            <person name="Kohler A."/>
            <person name="Kuo A."/>
            <person name="LaButti K."/>
            <person name="Pangilinan J."/>
            <person name="Lipzen A."/>
            <person name="Riley R."/>
            <person name="Andreopoulos W."/>
            <person name="He G."/>
            <person name="Johnson J."/>
            <person name="Nolan M."/>
            <person name="Tritt A."/>
            <person name="Barry K.W."/>
            <person name="Grigoriev I.V."/>
            <person name="Nagy L.G."/>
            <person name="Hibbett D."/>
            <person name="Henrissat B."/>
            <person name="Matheny P.B."/>
            <person name="Labbe J."/>
            <person name="Martin F.M."/>
        </authorList>
    </citation>
    <scope>NUCLEOTIDE SEQUENCE</scope>
    <source>
        <strain evidence="1">HHB10654</strain>
    </source>
</reference>
<dbReference type="EMBL" id="MU277193">
    <property type="protein sequence ID" value="KAI0066352.1"/>
    <property type="molecule type" value="Genomic_DNA"/>
</dbReference>
<keyword evidence="2" id="KW-1185">Reference proteome</keyword>
<dbReference type="Proteomes" id="UP000814140">
    <property type="component" value="Unassembled WGS sequence"/>
</dbReference>
<reference evidence="1" key="1">
    <citation type="submission" date="2021-03" db="EMBL/GenBank/DDBJ databases">
        <authorList>
            <consortium name="DOE Joint Genome Institute"/>
            <person name="Ahrendt S."/>
            <person name="Looney B.P."/>
            <person name="Miyauchi S."/>
            <person name="Morin E."/>
            <person name="Drula E."/>
            <person name="Courty P.E."/>
            <person name="Chicoki N."/>
            <person name="Fauchery L."/>
            <person name="Kohler A."/>
            <person name="Kuo A."/>
            <person name="Labutti K."/>
            <person name="Pangilinan J."/>
            <person name="Lipzen A."/>
            <person name="Riley R."/>
            <person name="Andreopoulos W."/>
            <person name="He G."/>
            <person name="Johnson J."/>
            <person name="Barry K.W."/>
            <person name="Grigoriev I.V."/>
            <person name="Nagy L."/>
            <person name="Hibbett D."/>
            <person name="Henrissat B."/>
            <person name="Matheny P.B."/>
            <person name="Labbe J."/>
            <person name="Martin F."/>
        </authorList>
    </citation>
    <scope>NUCLEOTIDE SEQUENCE</scope>
    <source>
        <strain evidence="1">HHB10654</strain>
    </source>
</reference>
<proteinExistence type="predicted"/>
<gene>
    <name evidence="1" type="ORF">BV25DRAFT_1529334</name>
</gene>
<comment type="caution">
    <text evidence="1">The sequence shown here is derived from an EMBL/GenBank/DDBJ whole genome shotgun (WGS) entry which is preliminary data.</text>
</comment>
<evidence type="ECO:0000313" key="1">
    <source>
        <dbReference type="EMBL" id="KAI0066352.1"/>
    </source>
</evidence>
<accession>A0ACB8TCL5</accession>
<sequence>MSLSTGSAYPLALNGGLIPPPFGRRAGDVCGKCILEFPYGSGIILGSVVRNWKTGIIESDKRESWITGQELQWSPNGRFLDEGFVLLDVCTVDRFPTRKLRGAMSLFIMPTSPDDTRSYRFLLPDFLQGDVHWSERAIPDSDGRATLPQGYSTPTSKIA</sequence>
<name>A0ACB8TCL5_9AGAM</name>
<organism evidence="1 2">
    <name type="scientific">Artomyces pyxidatus</name>
    <dbReference type="NCBI Taxonomy" id="48021"/>
    <lineage>
        <taxon>Eukaryota</taxon>
        <taxon>Fungi</taxon>
        <taxon>Dikarya</taxon>
        <taxon>Basidiomycota</taxon>
        <taxon>Agaricomycotina</taxon>
        <taxon>Agaricomycetes</taxon>
        <taxon>Russulales</taxon>
        <taxon>Auriscalpiaceae</taxon>
        <taxon>Artomyces</taxon>
    </lineage>
</organism>